<keyword evidence="6 12" id="KW-1133">Transmembrane helix</keyword>
<organism evidence="13 14">
    <name type="scientific">Exocentrus adspersus</name>
    <dbReference type="NCBI Taxonomy" id="1586481"/>
    <lineage>
        <taxon>Eukaryota</taxon>
        <taxon>Metazoa</taxon>
        <taxon>Ecdysozoa</taxon>
        <taxon>Arthropoda</taxon>
        <taxon>Hexapoda</taxon>
        <taxon>Insecta</taxon>
        <taxon>Pterygota</taxon>
        <taxon>Neoptera</taxon>
        <taxon>Endopterygota</taxon>
        <taxon>Coleoptera</taxon>
        <taxon>Polyphaga</taxon>
        <taxon>Cucujiformia</taxon>
        <taxon>Chrysomeloidea</taxon>
        <taxon>Cerambycidae</taxon>
        <taxon>Lamiinae</taxon>
        <taxon>Acanthocinini</taxon>
        <taxon>Exocentrus</taxon>
    </lineage>
</organism>
<comment type="caution">
    <text evidence="13">The sequence shown here is derived from an EMBL/GenBank/DDBJ whole genome shotgun (WGS) entry which is preliminary data.</text>
</comment>
<evidence type="ECO:0000256" key="12">
    <source>
        <dbReference type="SAM" id="Phobius"/>
    </source>
</evidence>
<feature type="region of interest" description="Disordered" evidence="11">
    <location>
        <begin position="97"/>
        <end position="129"/>
    </location>
</feature>
<dbReference type="PANTHER" id="PTHR28388">
    <property type="entry name" value="TRANSMEMBRANE PROTEIN 237"/>
    <property type="match status" value="1"/>
</dbReference>
<evidence type="ECO:0000313" key="14">
    <source>
        <dbReference type="Proteomes" id="UP001159042"/>
    </source>
</evidence>
<keyword evidence="8 12" id="KW-0472">Membrane</keyword>
<feature type="transmembrane region" description="Helical" evidence="12">
    <location>
        <begin position="466"/>
        <end position="483"/>
    </location>
</feature>
<sequence>MSTKLSPRPRKRKQKEEMKEQIVAQVHKPIKSATSSENDYGNSEDNNLESKRTFTYEDKNENISVHTPSRDVSVDGESQINSKIISLIETEIKRDANKHSHFTDSRPQSLSFYEDEKVPEELSGNLELLSPEERKHYKKRKEYLQMDTEERNAYNVMQDIYNARDSEDLMSSTKKSKSRKKRHVESELGIGDSREMMIPKEKRKSKKKKRDTSPVPANNAKRKHKKRDEDFEMRNDITAALEELQDDVFETNHEEVGAKPEKVRKSPRRSDKLYVQRKNKFEAVSRCSTHLSRQAAQDLEDGKFGKRFPVYTGVEPKKVSSTYPLEIAIVFQRWWMRLSNLSHGLLGGLALGHWLYLISNLRRQDDDFLIHYAYYSDTYVGLFFALCILCIVSVYDRIDIAHLELKNMVEVWKHKKGLTVVVLYIVCLIVHLSSASYDETLSLLSYTNATTTNITKSDLNTWNQLSLWRSLLAFTAWIMIGLGQPDDILYVHLKNMEAYLPDK</sequence>
<feature type="compositionally biased region" description="Polar residues" evidence="11">
    <location>
        <begin position="32"/>
        <end position="45"/>
    </location>
</feature>
<dbReference type="PANTHER" id="PTHR28388:SF1">
    <property type="entry name" value="TRANSMEMBRANE PROTEIN 237"/>
    <property type="match status" value="1"/>
</dbReference>
<comment type="subcellular location">
    <subcellularLocation>
        <location evidence="1">Cell projection</location>
        <location evidence="1">Cilium</location>
    </subcellularLocation>
    <subcellularLocation>
        <location evidence="2">Membrane</location>
        <topology evidence="2">Multi-pass membrane protein</topology>
    </subcellularLocation>
</comment>
<feature type="region of interest" description="Disordered" evidence="11">
    <location>
        <begin position="1"/>
        <end position="50"/>
    </location>
</feature>
<evidence type="ECO:0000256" key="4">
    <source>
        <dbReference type="ARBA" id="ARBA00022692"/>
    </source>
</evidence>
<evidence type="ECO:0000256" key="10">
    <source>
        <dbReference type="ARBA" id="ARBA00025631"/>
    </source>
</evidence>
<dbReference type="GO" id="GO:0060271">
    <property type="term" value="P:cilium assembly"/>
    <property type="evidence" value="ECO:0007669"/>
    <property type="project" value="TreeGrafter"/>
</dbReference>
<feature type="compositionally biased region" description="Basic residues" evidence="11">
    <location>
        <begin position="174"/>
        <end position="183"/>
    </location>
</feature>
<dbReference type="InterPro" id="IPR029409">
    <property type="entry name" value="TMEM237"/>
</dbReference>
<dbReference type="EMBL" id="JANEYG010000017">
    <property type="protein sequence ID" value="KAJ8919548.1"/>
    <property type="molecule type" value="Genomic_DNA"/>
</dbReference>
<feature type="transmembrane region" description="Helical" evidence="12">
    <location>
        <begin position="417"/>
        <end position="437"/>
    </location>
</feature>
<keyword evidence="4 12" id="KW-0812">Transmembrane</keyword>
<dbReference type="Pfam" id="PF15383">
    <property type="entry name" value="TMEM237"/>
    <property type="match status" value="1"/>
</dbReference>
<evidence type="ECO:0000256" key="11">
    <source>
        <dbReference type="SAM" id="MobiDB-lite"/>
    </source>
</evidence>
<keyword evidence="7" id="KW-0969">Cilium</keyword>
<evidence type="ECO:0000256" key="8">
    <source>
        <dbReference type="ARBA" id="ARBA00023136"/>
    </source>
</evidence>
<protein>
    <submittedName>
        <fullName evidence="13">Uncharacterized protein</fullName>
    </submittedName>
</protein>
<dbReference type="GO" id="GO:0016020">
    <property type="term" value="C:membrane"/>
    <property type="evidence" value="ECO:0007669"/>
    <property type="project" value="UniProtKB-SubCell"/>
</dbReference>
<dbReference type="AlphaFoldDB" id="A0AAV8VZ84"/>
<keyword evidence="9" id="KW-0966">Cell projection</keyword>
<feature type="compositionally biased region" description="Basic residues" evidence="11">
    <location>
        <begin position="201"/>
        <end position="210"/>
    </location>
</feature>
<evidence type="ECO:0000256" key="2">
    <source>
        <dbReference type="ARBA" id="ARBA00004141"/>
    </source>
</evidence>
<accession>A0AAV8VZ84</accession>
<gene>
    <name evidence="13" type="ORF">NQ315_002170</name>
</gene>
<comment type="function">
    <text evidence="10">Component of the transition zone in primary cilia. Required for ciliogenesis.</text>
</comment>
<evidence type="ECO:0000256" key="6">
    <source>
        <dbReference type="ARBA" id="ARBA00022989"/>
    </source>
</evidence>
<name>A0AAV8VZ84_9CUCU</name>
<evidence type="ECO:0000313" key="13">
    <source>
        <dbReference type="EMBL" id="KAJ8919548.1"/>
    </source>
</evidence>
<feature type="transmembrane region" description="Helical" evidence="12">
    <location>
        <begin position="341"/>
        <end position="358"/>
    </location>
</feature>
<keyword evidence="14" id="KW-1185">Reference proteome</keyword>
<evidence type="ECO:0000256" key="1">
    <source>
        <dbReference type="ARBA" id="ARBA00004138"/>
    </source>
</evidence>
<feature type="transmembrane region" description="Helical" evidence="12">
    <location>
        <begin position="378"/>
        <end position="396"/>
    </location>
</feature>
<evidence type="ECO:0000256" key="5">
    <source>
        <dbReference type="ARBA" id="ARBA00022794"/>
    </source>
</evidence>
<evidence type="ECO:0000256" key="7">
    <source>
        <dbReference type="ARBA" id="ARBA00023069"/>
    </source>
</evidence>
<keyword evidence="5" id="KW-0970">Cilium biogenesis/degradation</keyword>
<evidence type="ECO:0000256" key="9">
    <source>
        <dbReference type="ARBA" id="ARBA00023273"/>
    </source>
</evidence>
<dbReference type="GO" id="GO:0035869">
    <property type="term" value="C:ciliary transition zone"/>
    <property type="evidence" value="ECO:0007669"/>
    <property type="project" value="TreeGrafter"/>
</dbReference>
<dbReference type="Proteomes" id="UP001159042">
    <property type="component" value="Unassembled WGS sequence"/>
</dbReference>
<feature type="region of interest" description="Disordered" evidence="11">
    <location>
        <begin position="161"/>
        <end position="232"/>
    </location>
</feature>
<evidence type="ECO:0000256" key="3">
    <source>
        <dbReference type="ARBA" id="ARBA00008783"/>
    </source>
</evidence>
<comment type="similarity">
    <text evidence="3">Belongs to the TMEM237 family.</text>
</comment>
<proteinExistence type="inferred from homology"/>
<reference evidence="13 14" key="1">
    <citation type="journal article" date="2023" name="Insect Mol. Biol.">
        <title>Genome sequencing provides insights into the evolution of gene families encoding plant cell wall-degrading enzymes in longhorned beetles.</title>
        <authorList>
            <person name="Shin N.R."/>
            <person name="Okamura Y."/>
            <person name="Kirsch R."/>
            <person name="Pauchet Y."/>
        </authorList>
    </citation>
    <scope>NUCLEOTIDE SEQUENCE [LARGE SCALE GENOMIC DNA]</scope>
    <source>
        <strain evidence="13">EAD_L_NR</strain>
    </source>
</reference>